<dbReference type="Proteomes" id="UP000267841">
    <property type="component" value="Unassembled WGS sequence"/>
</dbReference>
<dbReference type="OrthoDB" id="9799101at2"/>
<evidence type="ECO:0000256" key="3">
    <source>
        <dbReference type="ARBA" id="ARBA00022741"/>
    </source>
</evidence>
<dbReference type="RefSeq" id="WP_121012066.1">
    <property type="nucleotide sequence ID" value="NZ_RCCJ01000001.1"/>
</dbReference>
<name>A0A497XQ80_9AQUI</name>
<dbReference type="InterPro" id="IPR036604">
    <property type="entry name" value="PurS-like_sf"/>
</dbReference>
<dbReference type="UniPathway" id="UPA00074">
    <property type="reaction ID" value="UER00128"/>
</dbReference>
<dbReference type="EC" id="6.3.5.3" evidence="6"/>
<keyword evidence="2 6" id="KW-0436">Ligase</keyword>
<keyword evidence="3 6" id="KW-0547">Nucleotide-binding</keyword>
<dbReference type="Pfam" id="PF02700">
    <property type="entry name" value="PurS"/>
    <property type="match status" value="1"/>
</dbReference>
<dbReference type="PANTHER" id="PTHR34696">
    <property type="entry name" value="PHOSPHORIBOSYLFORMYLGLYCINAMIDINE SYNTHASE SUBUNIT PURS"/>
    <property type="match status" value="1"/>
</dbReference>
<dbReference type="EMBL" id="RCCJ01000001">
    <property type="protein sequence ID" value="RLJ71146.1"/>
    <property type="molecule type" value="Genomic_DNA"/>
</dbReference>
<dbReference type="HAMAP" id="MF_01926">
    <property type="entry name" value="PurS"/>
    <property type="match status" value="1"/>
</dbReference>
<dbReference type="GO" id="GO:0005524">
    <property type="term" value="F:ATP binding"/>
    <property type="evidence" value="ECO:0007669"/>
    <property type="project" value="UniProtKB-UniRule"/>
</dbReference>
<evidence type="ECO:0000256" key="5">
    <source>
        <dbReference type="ARBA" id="ARBA00022840"/>
    </source>
</evidence>
<evidence type="ECO:0000256" key="2">
    <source>
        <dbReference type="ARBA" id="ARBA00022598"/>
    </source>
</evidence>
<evidence type="ECO:0000313" key="7">
    <source>
        <dbReference type="EMBL" id="RLJ71146.1"/>
    </source>
</evidence>
<comment type="pathway">
    <text evidence="6">Purine metabolism; IMP biosynthesis via de novo pathway; 5-amino-1-(5-phospho-D-ribosyl)imidazole from N(2)-formyl-N(1)-(5-phospho-D-ribosyl)glycinamide: step 1/2.</text>
</comment>
<dbReference type="Gene3D" id="3.30.1280.10">
    <property type="entry name" value="Phosphoribosylformylglycinamidine synthase subunit PurS"/>
    <property type="match status" value="1"/>
</dbReference>
<protein>
    <recommendedName>
        <fullName evidence="6">Phosphoribosylformylglycinamidine synthase subunit PurS</fullName>
        <shortName evidence="6">FGAM synthase</shortName>
        <ecNumber evidence="6">6.3.5.3</ecNumber>
    </recommendedName>
    <alternativeName>
        <fullName evidence="6">Formylglycinamide ribonucleotide amidotransferase subunit III</fullName>
        <shortName evidence="6">FGAR amidotransferase III</shortName>
        <shortName evidence="6">FGAR-AT III</shortName>
    </alternativeName>
    <alternativeName>
        <fullName evidence="6">Phosphoribosylformylglycinamidine synthase subunit III</fullName>
    </alternativeName>
</protein>
<comment type="subunit">
    <text evidence="6">Part of the FGAM synthase complex composed of 1 PurL, 1 PurQ and 2 PurS subunits.</text>
</comment>
<gene>
    <name evidence="6" type="primary">purS</name>
    <name evidence="7" type="ORF">BCF55_1443</name>
</gene>
<comment type="catalytic activity">
    <reaction evidence="6">
        <text>N(2)-formyl-N(1)-(5-phospho-beta-D-ribosyl)glycinamide + L-glutamine + ATP + H2O = 2-formamido-N(1)-(5-O-phospho-beta-D-ribosyl)acetamidine + L-glutamate + ADP + phosphate + H(+)</text>
        <dbReference type="Rhea" id="RHEA:17129"/>
        <dbReference type="ChEBI" id="CHEBI:15377"/>
        <dbReference type="ChEBI" id="CHEBI:15378"/>
        <dbReference type="ChEBI" id="CHEBI:29985"/>
        <dbReference type="ChEBI" id="CHEBI:30616"/>
        <dbReference type="ChEBI" id="CHEBI:43474"/>
        <dbReference type="ChEBI" id="CHEBI:58359"/>
        <dbReference type="ChEBI" id="CHEBI:147286"/>
        <dbReference type="ChEBI" id="CHEBI:147287"/>
        <dbReference type="ChEBI" id="CHEBI:456216"/>
        <dbReference type="EC" id="6.3.5.3"/>
    </reaction>
</comment>
<dbReference type="InterPro" id="IPR003850">
    <property type="entry name" value="PurS"/>
</dbReference>
<accession>A0A497XQ80</accession>
<evidence type="ECO:0000313" key="8">
    <source>
        <dbReference type="Proteomes" id="UP000267841"/>
    </source>
</evidence>
<comment type="function">
    <text evidence="6">Part of the phosphoribosylformylglycinamidine synthase complex involved in the purines biosynthetic pathway. Catalyzes the ATP-dependent conversion of formylglycinamide ribonucleotide (FGAR) and glutamine to yield formylglycinamidine ribonucleotide (FGAM) and glutamate. The FGAM synthase complex is composed of three subunits. PurQ produces an ammonia molecule by converting glutamine to glutamate. PurL transfers the ammonia molecule to FGAR to form FGAM in an ATP-dependent manner. PurS interacts with PurQ and PurL and is thought to assist in the transfer of the ammonia molecule from PurQ to PurL.</text>
</comment>
<organism evidence="7 8">
    <name type="scientific">Hydrogenivirga caldilitoris</name>
    <dbReference type="NCBI Taxonomy" id="246264"/>
    <lineage>
        <taxon>Bacteria</taxon>
        <taxon>Pseudomonadati</taxon>
        <taxon>Aquificota</taxon>
        <taxon>Aquificia</taxon>
        <taxon>Aquificales</taxon>
        <taxon>Aquificaceae</taxon>
        <taxon>Hydrogenivirga</taxon>
    </lineage>
</organism>
<reference evidence="7 8" key="1">
    <citation type="submission" date="2018-10" db="EMBL/GenBank/DDBJ databases">
        <title>Genomic Encyclopedia of Archaeal and Bacterial Type Strains, Phase II (KMG-II): from individual species to whole genera.</title>
        <authorList>
            <person name="Goeker M."/>
        </authorList>
    </citation>
    <scope>NUCLEOTIDE SEQUENCE [LARGE SCALE GENOMIC DNA]</scope>
    <source>
        <strain evidence="7 8">DSM 16510</strain>
    </source>
</reference>
<dbReference type="GO" id="GO:0006189">
    <property type="term" value="P:'de novo' IMP biosynthetic process"/>
    <property type="evidence" value="ECO:0007669"/>
    <property type="project" value="UniProtKB-UniRule"/>
</dbReference>
<dbReference type="NCBIfam" id="TIGR00302">
    <property type="entry name" value="phosphoribosylformylglycinamidine synthase subunit PurS"/>
    <property type="match status" value="1"/>
</dbReference>
<keyword evidence="5 6" id="KW-0067">ATP-binding</keyword>
<sequence length="73" mass="8444">MKRVRILIKPKEGLLDPQGRAVEEMLRDNGFNAQHVRVGKLVEMEVPKGEDVKSIVEKFIINPLIEDYEIEEL</sequence>
<comment type="subcellular location">
    <subcellularLocation>
        <location evidence="6">Cytoplasm</location>
    </subcellularLocation>
</comment>
<keyword evidence="8" id="KW-1185">Reference proteome</keyword>
<dbReference type="GO" id="GO:0004642">
    <property type="term" value="F:phosphoribosylformylglycinamidine synthase activity"/>
    <property type="evidence" value="ECO:0007669"/>
    <property type="project" value="UniProtKB-UniRule"/>
</dbReference>
<dbReference type="GO" id="GO:0005737">
    <property type="term" value="C:cytoplasm"/>
    <property type="evidence" value="ECO:0007669"/>
    <property type="project" value="UniProtKB-SubCell"/>
</dbReference>
<comment type="similarity">
    <text evidence="6">Belongs to the PurS family.</text>
</comment>
<dbReference type="AlphaFoldDB" id="A0A497XQ80"/>
<evidence type="ECO:0000256" key="6">
    <source>
        <dbReference type="HAMAP-Rule" id="MF_01926"/>
    </source>
</evidence>
<evidence type="ECO:0000256" key="4">
    <source>
        <dbReference type="ARBA" id="ARBA00022755"/>
    </source>
</evidence>
<comment type="caution">
    <text evidence="7">The sequence shown here is derived from an EMBL/GenBank/DDBJ whole genome shotgun (WGS) entry which is preliminary data.</text>
</comment>
<keyword evidence="1 6" id="KW-0963">Cytoplasm</keyword>
<dbReference type="PANTHER" id="PTHR34696:SF1">
    <property type="entry name" value="PHOSPHORIBOSYLFORMYLGLYCINAMIDINE SYNTHASE SUBUNIT PURS"/>
    <property type="match status" value="1"/>
</dbReference>
<keyword evidence="4 6" id="KW-0658">Purine biosynthesis</keyword>
<proteinExistence type="inferred from homology"/>
<dbReference type="SUPFAM" id="SSF82697">
    <property type="entry name" value="PurS-like"/>
    <property type="match status" value="1"/>
</dbReference>
<evidence type="ECO:0000256" key="1">
    <source>
        <dbReference type="ARBA" id="ARBA00022490"/>
    </source>
</evidence>